<evidence type="ECO:0000313" key="2">
    <source>
        <dbReference type="Proteomes" id="UP000683925"/>
    </source>
</evidence>
<proteinExistence type="predicted"/>
<dbReference type="OMA" id="YEVYYDE"/>
<sequence>MRRVESANKLIMQIMLQYINICQLILIVKYTSRKDEFEVFDSQSTQEFVLFDILFDTADYFDSAARLCHLGSTQSLENPLVLICEGVLTFTICTDLTLKVLMEGREFFTTAWNVLDFCAFLSIILCIRLQYEVYYDEIFGISLISMRYLSLTVRMVVLLKQSYFVQMMQQQRDILIFKRSKNQDLSILDMSSEILNDSQFVETMKLVSE</sequence>
<comment type="caution">
    <text evidence="1">The sequence shown here is derived from an EMBL/GenBank/DDBJ whole genome shotgun (WGS) entry which is preliminary data.</text>
</comment>
<gene>
    <name evidence="1" type="ORF">POCTA_138.1.T1490050</name>
</gene>
<protein>
    <recommendedName>
        <fullName evidence="3">Ion transport domain-containing protein</fullName>
    </recommendedName>
</protein>
<dbReference type="Proteomes" id="UP000683925">
    <property type="component" value="Unassembled WGS sequence"/>
</dbReference>
<evidence type="ECO:0008006" key="3">
    <source>
        <dbReference type="Google" id="ProtNLM"/>
    </source>
</evidence>
<organism evidence="1 2">
    <name type="scientific">Paramecium octaurelia</name>
    <dbReference type="NCBI Taxonomy" id="43137"/>
    <lineage>
        <taxon>Eukaryota</taxon>
        <taxon>Sar</taxon>
        <taxon>Alveolata</taxon>
        <taxon>Ciliophora</taxon>
        <taxon>Intramacronucleata</taxon>
        <taxon>Oligohymenophorea</taxon>
        <taxon>Peniculida</taxon>
        <taxon>Parameciidae</taxon>
        <taxon>Paramecium</taxon>
    </lineage>
</organism>
<name>A0A8S1Y9Q3_PAROT</name>
<evidence type="ECO:0000313" key="1">
    <source>
        <dbReference type="EMBL" id="CAD8209928.1"/>
    </source>
</evidence>
<keyword evidence="2" id="KW-1185">Reference proteome</keyword>
<dbReference type="EMBL" id="CAJJDP010000151">
    <property type="protein sequence ID" value="CAD8209928.1"/>
    <property type="molecule type" value="Genomic_DNA"/>
</dbReference>
<accession>A0A8S1Y9Q3</accession>
<dbReference type="OrthoDB" id="10291189at2759"/>
<reference evidence="1" key="1">
    <citation type="submission" date="2021-01" db="EMBL/GenBank/DDBJ databases">
        <authorList>
            <consortium name="Genoscope - CEA"/>
            <person name="William W."/>
        </authorList>
    </citation>
    <scope>NUCLEOTIDE SEQUENCE</scope>
</reference>
<dbReference type="AlphaFoldDB" id="A0A8S1Y9Q3"/>